<dbReference type="Gene3D" id="1.25.40.10">
    <property type="entry name" value="Tetratricopeptide repeat domain"/>
    <property type="match status" value="2"/>
</dbReference>
<accession>A0AAJ0B3E2</accession>
<dbReference type="SUPFAM" id="SSF48452">
    <property type="entry name" value="TPR-like"/>
    <property type="match status" value="2"/>
</dbReference>
<keyword evidence="3" id="KW-1185">Reference proteome</keyword>
<sequence>MGLAGDEAEKAVDPFCLDPEQPAGPHTGTEDNAYFDIPQPVSSVYTGREALHEEVKTLLLPNPGDTNRRFQRRLVLHGLPGSGKTQFCCKFAQDNRERFWGVFWLDASSDKRAKQSLVNIARMTGVEADATTALEWLSTCNRKWLLIIDDADFDTTPLEAYFPRGDRGTILITTRNPDYSMHGNIGPRHFSFGGLPTVEAEELLLKASDSPMPWDAASLENARRISQSLGLLPLAIVHAGAVIGNGICDMPNYLDFYQRTLLRLDRGAKRDSLTRVERAVFTTFELCVERLEQKATEAAMDALDVLNILAFLHFESASLEMFRRAVRNPALEAEEKNNSDSQSPKQNAWSTALSFVLSNRRPAVLPSFMRNRQSGEMADEYEAYDRMRLAFRELQRLSLVIYNDDTNAFSMHPIVHTWVRVRPAMRLADQALWVDIAGRLIAASILLPPLGMSEVDERFHTSLLPHIEHNMVCRESIASAMSDARGARRNWLSSGPDEEIIRMYTKFSLVYIKCGRWRSAEKLLTQVHSFLRSRLGLEDWKTRNVALLLAKVYRQSGRMADTAALQNEILKTCIASLGLSHPATPRAMSELGMTYYQQGLYSRAWSLQEDALRLFRRIYGDVHEDVCEAQDRLGLTARGSGDTKHLEKAARLHTEAIRSLVRTHGESHDRTLNAKENFCLAAVLLGNLNQDAKDYLHDIMMEVLETRSAKHGTNSRLNSLTMLKTAMVLSASGMSNEAESLARHALPIIDRSFGHDHPGALFGRHLLACILARQGSYDEAKEMLVDLTGMKCHPGPPDAAIYILVDLAHCWFKLGETDRSVALCNSAIAKFDSLDMTTHHMVPKLQAILSRLMVSREYDTTDRSDLDPNGSSIQFPSSSDPVEALPLVSRHQV</sequence>
<feature type="region of interest" description="Disordered" evidence="1">
    <location>
        <begin position="12"/>
        <end position="32"/>
    </location>
</feature>
<evidence type="ECO:0000313" key="3">
    <source>
        <dbReference type="Proteomes" id="UP001239445"/>
    </source>
</evidence>
<comment type="caution">
    <text evidence="2">The sequence shown here is derived from an EMBL/GenBank/DDBJ whole genome shotgun (WGS) entry which is preliminary data.</text>
</comment>
<dbReference type="InterPro" id="IPR053137">
    <property type="entry name" value="NLR-like"/>
</dbReference>
<evidence type="ECO:0000313" key="2">
    <source>
        <dbReference type="EMBL" id="KAK1750460.1"/>
    </source>
</evidence>
<evidence type="ECO:0000256" key="1">
    <source>
        <dbReference type="SAM" id="MobiDB-lite"/>
    </source>
</evidence>
<dbReference type="SUPFAM" id="SSF52540">
    <property type="entry name" value="P-loop containing nucleoside triphosphate hydrolases"/>
    <property type="match status" value="1"/>
</dbReference>
<dbReference type="Gene3D" id="3.40.50.300">
    <property type="entry name" value="P-loop containing nucleotide triphosphate hydrolases"/>
    <property type="match status" value="1"/>
</dbReference>
<name>A0AAJ0B3E2_9PEZI</name>
<dbReference type="EMBL" id="MU839847">
    <property type="protein sequence ID" value="KAK1750460.1"/>
    <property type="molecule type" value="Genomic_DNA"/>
</dbReference>
<dbReference type="Proteomes" id="UP001239445">
    <property type="component" value="Unassembled WGS sequence"/>
</dbReference>
<dbReference type="PANTHER" id="PTHR46082">
    <property type="entry name" value="ATP/GTP-BINDING PROTEIN-RELATED"/>
    <property type="match status" value="1"/>
</dbReference>
<dbReference type="PANTHER" id="PTHR46082:SF11">
    <property type="entry name" value="AAA+ ATPASE DOMAIN-CONTAINING PROTEIN-RELATED"/>
    <property type="match status" value="1"/>
</dbReference>
<dbReference type="Pfam" id="PF13424">
    <property type="entry name" value="TPR_12"/>
    <property type="match status" value="2"/>
</dbReference>
<feature type="region of interest" description="Disordered" evidence="1">
    <location>
        <begin position="860"/>
        <end position="881"/>
    </location>
</feature>
<organism evidence="2 3">
    <name type="scientific">Echria macrotheca</name>
    <dbReference type="NCBI Taxonomy" id="438768"/>
    <lineage>
        <taxon>Eukaryota</taxon>
        <taxon>Fungi</taxon>
        <taxon>Dikarya</taxon>
        <taxon>Ascomycota</taxon>
        <taxon>Pezizomycotina</taxon>
        <taxon>Sordariomycetes</taxon>
        <taxon>Sordariomycetidae</taxon>
        <taxon>Sordariales</taxon>
        <taxon>Schizotheciaceae</taxon>
        <taxon>Echria</taxon>
    </lineage>
</organism>
<dbReference type="InterPro" id="IPR027417">
    <property type="entry name" value="P-loop_NTPase"/>
</dbReference>
<gene>
    <name evidence="2" type="ORF">QBC47DRAFT_426219</name>
</gene>
<proteinExistence type="predicted"/>
<evidence type="ECO:0008006" key="4">
    <source>
        <dbReference type="Google" id="ProtNLM"/>
    </source>
</evidence>
<reference evidence="2" key="1">
    <citation type="submission" date="2023-06" db="EMBL/GenBank/DDBJ databases">
        <title>Genome-scale phylogeny and comparative genomics of the fungal order Sordariales.</title>
        <authorList>
            <consortium name="Lawrence Berkeley National Laboratory"/>
            <person name="Hensen N."/>
            <person name="Bonometti L."/>
            <person name="Westerberg I."/>
            <person name="Brannstrom I.O."/>
            <person name="Guillou S."/>
            <person name="Cros-Aarteil S."/>
            <person name="Calhoun S."/>
            <person name="Haridas S."/>
            <person name="Kuo A."/>
            <person name="Mondo S."/>
            <person name="Pangilinan J."/>
            <person name="Riley R."/>
            <person name="Labutti K."/>
            <person name="Andreopoulos B."/>
            <person name="Lipzen A."/>
            <person name="Chen C."/>
            <person name="Yanf M."/>
            <person name="Daum C."/>
            <person name="Ng V."/>
            <person name="Clum A."/>
            <person name="Steindorff A."/>
            <person name="Ohm R."/>
            <person name="Martin F."/>
            <person name="Silar P."/>
            <person name="Natvig D."/>
            <person name="Lalanne C."/>
            <person name="Gautier V."/>
            <person name="Ament-Velasquez S.L."/>
            <person name="Kruys A."/>
            <person name="Hutchinson M.I."/>
            <person name="Powell A.J."/>
            <person name="Barry K."/>
            <person name="Miller A.N."/>
            <person name="Grigoriev I.V."/>
            <person name="Debuchy R."/>
            <person name="Gladieux P."/>
            <person name="Thoren M.H."/>
            <person name="Johannesson H."/>
        </authorList>
    </citation>
    <scope>NUCLEOTIDE SEQUENCE</scope>
    <source>
        <strain evidence="2">PSN4</strain>
    </source>
</reference>
<feature type="compositionally biased region" description="Polar residues" evidence="1">
    <location>
        <begin position="869"/>
        <end position="880"/>
    </location>
</feature>
<dbReference type="InterPro" id="IPR011990">
    <property type="entry name" value="TPR-like_helical_dom_sf"/>
</dbReference>
<dbReference type="AlphaFoldDB" id="A0AAJ0B3E2"/>
<protein>
    <recommendedName>
        <fullName evidence="4">NB-ARC domain-containing protein</fullName>
    </recommendedName>
</protein>